<gene>
    <name evidence="5" type="ORF">BVC80_1831g327</name>
</gene>
<accession>A0A200R7T1</accession>
<dbReference type="OMA" id="VEHGQMI"/>
<keyword evidence="1" id="KW-0677">Repeat</keyword>
<evidence type="ECO:0000313" key="6">
    <source>
        <dbReference type="Proteomes" id="UP000195402"/>
    </source>
</evidence>
<dbReference type="InParanoid" id="A0A200R7T1"/>
<dbReference type="Pfam" id="PF00571">
    <property type="entry name" value="CBS"/>
    <property type="match status" value="3"/>
</dbReference>
<dbReference type="InterPro" id="IPR046342">
    <property type="entry name" value="CBS_dom_sf"/>
</dbReference>
<evidence type="ECO:0000256" key="3">
    <source>
        <dbReference type="PROSITE-ProRule" id="PRU00703"/>
    </source>
</evidence>
<sequence length="436" mass="49822">MDLRHIEDVIKDCKGGIIEKKEMVISNLEELKDQDRDGIDSSNALQMFLNHILISSIPGIRNSGVLELKSEECLRDAIKLLYEKNVFGAPIVDYVMNSNDGNYDTNTKFSDRYIGFIDFARMVLWSLEEREKSNIKHEETKEISNSGILSMLEEIPHIGQTKVIELAKSFLWDPFFPVHLEDTLFHVLLLLSKHRLQVVPVMERSNSRVIGFVTQIAVVQLLLQSTGLDWFDRIADKSLSEFRFENNGSLVYVYGDQSISDALHSLWENRVNGIPVIDRETKKLIGSVRINDIHLLTNDKLFRDRKTLTVEQFIHSDTRRTETSLDPMIERDVGAFLSAAFLRLKSEFLPRMDFPVTNRKTDTLKQAMRVLVESKSNCSFLVDEFSHLTGVVTLRDIIIQFSPPSIDSRINGAGFFQSALEQSGCHVENAKIVRNN</sequence>
<keyword evidence="2 3" id="KW-0129">CBS domain</keyword>
<dbReference type="PANTHER" id="PTHR13780:SF124">
    <property type="entry name" value="OS01G0633400 PROTEIN"/>
    <property type="match status" value="1"/>
</dbReference>
<reference evidence="5 6" key="1">
    <citation type="journal article" date="2017" name="Mol. Plant">
        <title>The Genome of Medicinal Plant Macleaya cordata Provides New Insights into Benzylisoquinoline Alkaloids Metabolism.</title>
        <authorList>
            <person name="Liu X."/>
            <person name="Liu Y."/>
            <person name="Huang P."/>
            <person name="Ma Y."/>
            <person name="Qing Z."/>
            <person name="Tang Q."/>
            <person name="Cao H."/>
            <person name="Cheng P."/>
            <person name="Zheng Y."/>
            <person name="Yuan Z."/>
            <person name="Zhou Y."/>
            <person name="Liu J."/>
            <person name="Tang Z."/>
            <person name="Zhuo Y."/>
            <person name="Zhang Y."/>
            <person name="Yu L."/>
            <person name="Huang J."/>
            <person name="Yang P."/>
            <person name="Peng Q."/>
            <person name="Zhang J."/>
            <person name="Jiang W."/>
            <person name="Zhang Z."/>
            <person name="Lin K."/>
            <person name="Ro D.K."/>
            <person name="Chen X."/>
            <person name="Xiong X."/>
            <person name="Shang Y."/>
            <person name="Huang S."/>
            <person name="Zeng J."/>
        </authorList>
    </citation>
    <scope>NUCLEOTIDE SEQUENCE [LARGE SCALE GENOMIC DNA]</scope>
    <source>
        <strain evidence="6">cv. BLH2017</strain>
        <tissue evidence="5">Root</tissue>
    </source>
</reference>
<evidence type="ECO:0000259" key="4">
    <source>
        <dbReference type="PROSITE" id="PS51371"/>
    </source>
</evidence>
<dbReference type="CDD" id="cd02205">
    <property type="entry name" value="CBS_pair_SF"/>
    <property type="match status" value="2"/>
</dbReference>
<dbReference type="Proteomes" id="UP000195402">
    <property type="component" value="Unassembled WGS sequence"/>
</dbReference>
<name>A0A200R7T1_MACCD</name>
<dbReference type="InterPro" id="IPR050511">
    <property type="entry name" value="AMPK_gamma/SDS23_families"/>
</dbReference>
<dbReference type="Gene3D" id="3.10.580.10">
    <property type="entry name" value="CBS-domain"/>
    <property type="match status" value="2"/>
</dbReference>
<evidence type="ECO:0000256" key="2">
    <source>
        <dbReference type="ARBA" id="ARBA00023122"/>
    </source>
</evidence>
<feature type="domain" description="CBS" evidence="4">
    <location>
        <begin position="245"/>
        <end position="305"/>
    </location>
</feature>
<evidence type="ECO:0000313" key="5">
    <source>
        <dbReference type="EMBL" id="OVA18758.1"/>
    </source>
</evidence>
<dbReference type="SUPFAM" id="SSF54631">
    <property type="entry name" value="CBS-domain pair"/>
    <property type="match status" value="2"/>
</dbReference>
<dbReference type="SMART" id="SM00116">
    <property type="entry name" value="CBS"/>
    <property type="match status" value="3"/>
</dbReference>
<protein>
    <submittedName>
        <fullName evidence="5">CBS domain</fullName>
    </submittedName>
</protein>
<feature type="domain" description="CBS" evidence="4">
    <location>
        <begin position="349"/>
        <end position="408"/>
    </location>
</feature>
<dbReference type="InterPro" id="IPR000644">
    <property type="entry name" value="CBS_dom"/>
</dbReference>
<evidence type="ECO:0000256" key="1">
    <source>
        <dbReference type="ARBA" id="ARBA00022737"/>
    </source>
</evidence>
<keyword evidence="6" id="KW-1185">Reference proteome</keyword>
<dbReference type="AlphaFoldDB" id="A0A200R7T1"/>
<proteinExistence type="predicted"/>
<dbReference type="PANTHER" id="PTHR13780">
    <property type="entry name" value="AMP-ACTIVATED PROTEIN KINASE, GAMMA REGULATORY SUBUNIT"/>
    <property type="match status" value="1"/>
</dbReference>
<feature type="domain" description="CBS" evidence="4">
    <location>
        <begin position="171"/>
        <end position="228"/>
    </location>
</feature>
<comment type="caution">
    <text evidence="5">The sequence shown here is derived from an EMBL/GenBank/DDBJ whole genome shotgun (WGS) entry which is preliminary data.</text>
</comment>
<dbReference type="EMBL" id="MVGT01000435">
    <property type="protein sequence ID" value="OVA18758.1"/>
    <property type="molecule type" value="Genomic_DNA"/>
</dbReference>
<dbReference type="STRING" id="56857.A0A200R7T1"/>
<dbReference type="OrthoDB" id="449052at2759"/>
<organism evidence="5 6">
    <name type="scientific">Macleaya cordata</name>
    <name type="common">Five-seeded plume-poppy</name>
    <name type="synonym">Bocconia cordata</name>
    <dbReference type="NCBI Taxonomy" id="56857"/>
    <lineage>
        <taxon>Eukaryota</taxon>
        <taxon>Viridiplantae</taxon>
        <taxon>Streptophyta</taxon>
        <taxon>Embryophyta</taxon>
        <taxon>Tracheophyta</taxon>
        <taxon>Spermatophyta</taxon>
        <taxon>Magnoliopsida</taxon>
        <taxon>Ranunculales</taxon>
        <taxon>Papaveraceae</taxon>
        <taxon>Papaveroideae</taxon>
        <taxon>Macleaya</taxon>
    </lineage>
</organism>
<dbReference type="PROSITE" id="PS51371">
    <property type="entry name" value="CBS"/>
    <property type="match status" value="3"/>
</dbReference>